<dbReference type="EMBL" id="JABSTQ010010806">
    <property type="protein sequence ID" value="KAG0417758.1"/>
    <property type="molecule type" value="Genomic_DNA"/>
</dbReference>
<evidence type="ECO:0000313" key="2">
    <source>
        <dbReference type="Proteomes" id="UP000805193"/>
    </source>
</evidence>
<comment type="caution">
    <text evidence="1">The sequence shown here is derived from an EMBL/GenBank/DDBJ whole genome shotgun (WGS) entry which is preliminary data.</text>
</comment>
<proteinExistence type="predicted"/>
<name>A0AC60PD64_IXOPE</name>
<protein>
    <submittedName>
        <fullName evidence="1">Uncharacterized protein</fullName>
    </submittedName>
</protein>
<dbReference type="Proteomes" id="UP000805193">
    <property type="component" value="Unassembled WGS sequence"/>
</dbReference>
<organism evidence="1 2">
    <name type="scientific">Ixodes persulcatus</name>
    <name type="common">Taiga tick</name>
    <dbReference type="NCBI Taxonomy" id="34615"/>
    <lineage>
        <taxon>Eukaryota</taxon>
        <taxon>Metazoa</taxon>
        <taxon>Ecdysozoa</taxon>
        <taxon>Arthropoda</taxon>
        <taxon>Chelicerata</taxon>
        <taxon>Arachnida</taxon>
        <taxon>Acari</taxon>
        <taxon>Parasitiformes</taxon>
        <taxon>Ixodida</taxon>
        <taxon>Ixodoidea</taxon>
        <taxon>Ixodidae</taxon>
        <taxon>Ixodinae</taxon>
        <taxon>Ixodes</taxon>
    </lineage>
</organism>
<evidence type="ECO:0000313" key="1">
    <source>
        <dbReference type="EMBL" id="KAG0417758.1"/>
    </source>
</evidence>
<sequence length="143" mass="16757">MALSRPRYPALRDEDDGEFWIAFGQLQTTLAQQKLELAYVRAEINNARRKRKHVEERCKEIGLLVLSATREREVWEMQREDTNMRPAIPLHKRVAIGMYRLATSAEDRTVGNLFGLEPRFVRFPKLDQLEDHMQRFTAVTGFP</sequence>
<gene>
    <name evidence="1" type="ORF">HPB47_005375</name>
</gene>
<reference evidence="1 2" key="1">
    <citation type="journal article" date="2020" name="Cell">
        <title>Large-Scale Comparative Analyses of Tick Genomes Elucidate Their Genetic Diversity and Vector Capacities.</title>
        <authorList>
            <consortium name="Tick Genome and Microbiome Consortium (TIGMIC)"/>
            <person name="Jia N."/>
            <person name="Wang J."/>
            <person name="Shi W."/>
            <person name="Du L."/>
            <person name="Sun Y."/>
            <person name="Zhan W."/>
            <person name="Jiang J.F."/>
            <person name="Wang Q."/>
            <person name="Zhang B."/>
            <person name="Ji P."/>
            <person name="Bell-Sakyi L."/>
            <person name="Cui X.M."/>
            <person name="Yuan T.T."/>
            <person name="Jiang B.G."/>
            <person name="Yang W.F."/>
            <person name="Lam T.T."/>
            <person name="Chang Q.C."/>
            <person name="Ding S.J."/>
            <person name="Wang X.J."/>
            <person name="Zhu J.G."/>
            <person name="Ruan X.D."/>
            <person name="Zhao L."/>
            <person name="Wei J.T."/>
            <person name="Ye R.Z."/>
            <person name="Que T.C."/>
            <person name="Du C.H."/>
            <person name="Zhou Y.H."/>
            <person name="Cheng J.X."/>
            <person name="Dai P.F."/>
            <person name="Guo W.B."/>
            <person name="Han X.H."/>
            <person name="Huang E.J."/>
            <person name="Li L.F."/>
            <person name="Wei W."/>
            <person name="Gao Y.C."/>
            <person name="Liu J.Z."/>
            <person name="Shao H.Z."/>
            <person name="Wang X."/>
            <person name="Wang C.C."/>
            <person name="Yang T.C."/>
            <person name="Huo Q.B."/>
            <person name="Li W."/>
            <person name="Chen H.Y."/>
            <person name="Chen S.E."/>
            <person name="Zhou L.G."/>
            <person name="Ni X.B."/>
            <person name="Tian J.H."/>
            <person name="Sheng Y."/>
            <person name="Liu T."/>
            <person name="Pan Y.S."/>
            <person name="Xia L.Y."/>
            <person name="Li J."/>
            <person name="Zhao F."/>
            <person name="Cao W.C."/>
        </authorList>
    </citation>
    <scope>NUCLEOTIDE SEQUENCE [LARGE SCALE GENOMIC DNA]</scope>
    <source>
        <strain evidence="1">Iper-2018</strain>
    </source>
</reference>
<accession>A0AC60PD64</accession>
<keyword evidence="2" id="KW-1185">Reference proteome</keyword>